<evidence type="ECO:0000313" key="3">
    <source>
        <dbReference type="Proteomes" id="UP000654913"/>
    </source>
</evidence>
<proteinExistence type="predicted"/>
<dbReference type="KEGG" id="apuu:APUU_61215A"/>
<name>A0A7R8ARJ1_9EURO</name>
<gene>
    <name evidence="2" type="ORF">APUU_61215A</name>
</gene>
<evidence type="ECO:0000313" key="2">
    <source>
        <dbReference type="EMBL" id="BCS28167.1"/>
    </source>
</evidence>
<dbReference type="GeneID" id="64978164"/>
<accession>A0A7R8ARJ1</accession>
<organism evidence="2 3">
    <name type="scientific">Aspergillus puulaauensis</name>
    <dbReference type="NCBI Taxonomy" id="1220207"/>
    <lineage>
        <taxon>Eukaryota</taxon>
        <taxon>Fungi</taxon>
        <taxon>Dikarya</taxon>
        <taxon>Ascomycota</taxon>
        <taxon>Pezizomycotina</taxon>
        <taxon>Eurotiomycetes</taxon>
        <taxon>Eurotiomycetidae</taxon>
        <taxon>Eurotiales</taxon>
        <taxon>Aspergillaceae</taxon>
        <taxon>Aspergillus</taxon>
    </lineage>
</organism>
<feature type="chain" id="PRO_5030631887" evidence="1">
    <location>
        <begin position="20"/>
        <end position="111"/>
    </location>
</feature>
<evidence type="ECO:0000256" key="1">
    <source>
        <dbReference type="SAM" id="SignalP"/>
    </source>
</evidence>
<dbReference type="AlphaFoldDB" id="A0A7R8ARJ1"/>
<reference evidence="2" key="1">
    <citation type="submission" date="2021-01" db="EMBL/GenBank/DDBJ databases">
        <authorList>
            <consortium name="Aspergillus puulaauensis MK2 genome sequencing consortium"/>
            <person name="Kazuki M."/>
            <person name="Futagami T."/>
        </authorList>
    </citation>
    <scope>NUCLEOTIDE SEQUENCE</scope>
    <source>
        <strain evidence="2">MK2</strain>
    </source>
</reference>
<keyword evidence="1" id="KW-0732">Signal</keyword>
<dbReference type="RefSeq" id="XP_041560353.1">
    <property type="nucleotide sequence ID" value="XM_041694531.1"/>
</dbReference>
<dbReference type="Proteomes" id="UP000654913">
    <property type="component" value="Chromosome 6"/>
</dbReference>
<protein>
    <submittedName>
        <fullName evidence="2">Uncharacterized protein</fullName>
    </submittedName>
</protein>
<reference evidence="2" key="2">
    <citation type="submission" date="2021-02" db="EMBL/GenBank/DDBJ databases">
        <title>Aspergillus puulaauensis MK2 genome sequence.</title>
        <authorList>
            <person name="Futagami T."/>
            <person name="Mori K."/>
            <person name="Kadooka C."/>
            <person name="Tanaka T."/>
        </authorList>
    </citation>
    <scope>NUCLEOTIDE SEQUENCE</scope>
    <source>
        <strain evidence="2">MK2</strain>
    </source>
</reference>
<sequence length="111" mass="11908">MRLALSFAASALLATLTAAAPQAQPAPKVTIYNKGQYKGEQVRFVANGECKSISPRIESVSIPGKSDAWCQVFNNKECSGGGGRVIVDSVPQFSVEEVYPAVICNVFGKRW</sequence>
<dbReference type="EMBL" id="AP024448">
    <property type="protein sequence ID" value="BCS28167.1"/>
    <property type="molecule type" value="Genomic_DNA"/>
</dbReference>
<feature type="signal peptide" evidence="1">
    <location>
        <begin position="1"/>
        <end position="19"/>
    </location>
</feature>
<dbReference type="OrthoDB" id="10330200at2759"/>
<keyword evidence="3" id="KW-1185">Reference proteome</keyword>